<proteinExistence type="predicted"/>
<gene>
    <name evidence="1" type="ORF">A3E39_01705</name>
</gene>
<reference evidence="1 2" key="1">
    <citation type="journal article" date="2016" name="Nat. Commun.">
        <title>Thousands of microbial genomes shed light on interconnected biogeochemical processes in an aquifer system.</title>
        <authorList>
            <person name="Anantharaman K."/>
            <person name="Brown C.T."/>
            <person name="Hug L.A."/>
            <person name="Sharon I."/>
            <person name="Castelle C.J."/>
            <person name="Probst A.J."/>
            <person name="Thomas B.C."/>
            <person name="Singh A."/>
            <person name="Wilkins M.J."/>
            <person name="Karaoz U."/>
            <person name="Brodie E.L."/>
            <person name="Williams K.H."/>
            <person name="Hubbard S.S."/>
            <person name="Banfield J.F."/>
        </authorList>
    </citation>
    <scope>NUCLEOTIDE SEQUENCE [LARGE SCALE GENOMIC DNA]</scope>
</reference>
<accession>A0A1F7UK12</accession>
<dbReference type="EMBL" id="MGEH01000027">
    <property type="protein sequence ID" value="OGL78631.1"/>
    <property type="molecule type" value="Genomic_DNA"/>
</dbReference>
<organism evidence="1 2">
    <name type="scientific">Candidatus Uhrbacteria bacterium RIFCSPHIGHO2_12_FULL_60_25</name>
    <dbReference type="NCBI Taxonomy" id="1802399"/>
    <lineage>
        <taxon>Bacteria</taxon>
        <taxon>Candidatus Uhriibacteriota</taxon>
    </lineage>
</organism>
<evidence type="ECO:0000313" key="2">
    <source>
        <dbReference type="Proteomes" id="UP000176603"/>
    </source>
</evidence>
<name>A0A1F7UK12_9BACT</name>
<dbReference type="AlphaFoldDB" id="A0A1F7UK12"/>
<dbReference type="Proteomes" id="UP000176603">
    <property type="component" value="Unassembled WGS sequence"/>
</dbReference>
<evidence type="ECO:0000313" key="1">
    <source>
        <dbReference type="EMBL" id="OGL78631.1"/>
    </source>
</evidence>
<comment type="caution">
    <text evidence="1">The sequence shown here is derived from an EMBL/GenBank/DDBJ whole genome shotgun (WGS) entry which is preliminary data.</text>
</comment>
<protein>
    <submittedName>
        <fullName evidence="1">Uncharacterized protein</fullName>
    </submittedName>
</protein>
<dbReference type="PROSITE" id="PS51257">
    <property type="entry name" value="PROKAR_LIPOPROTEIN"/>
    <property type="match status" value="1"/>
</dbReference>
<sequence length="330" mass="35561">MKRLMIMTFVAALGGCATELVDGAPADQGCATDGECEDGVDKTDDACLADGQCHHTWQESPESPDRQDAVFLCEDRGRTVCQKWPAVELETFTCENQLEVGAGTAWAEGGYPISLFAWRSKMPANRVRVLFTLRVGVYADRWIVQDLAKNAEVATLSAEELDADALELEMESGTDATRLDFMLVPDGNPTARAVQFSVEGLEDVETGIRYTTGCDGASRGTYGIFVRIPAHGILLIGEDADGHGTCAGEPRATDATEPHSNEFVRTVSDDRLYFISPEDGSKRPVPFGPDELRSWLYGAGYDPATFCAADLRILPDGALDVLVTGPPIAG</sequence>
<dbReference type="STRING" id="1802399.A3E39_01705"/>